<gene>
    <name evidence="2" type="ORF">DC366_02980</name>
</gene>
<dbReference type="RefSeq" id="WP_108690653.1">
    <property type="nucleotide sequence ID" value="NZ_QCYH01000001.1"/>
</dbReference>
<evidence type="ECO:0000313" key="2">
    <source>
        <dbReference type="EMBL" id="PVA11907.1"/>
    </source>
</evidence>
<keyword evidence="1" id="KW-0732">Signal</keyword>
<dbReference type="OrthoDB" id="7843485at2"/>
<evidence type="ECO:0008006" key="4">
    <source>
        <dbReference type="Google" id="ProtNLM"/>
    </source>
</evidence>
<dbReference type="AlphaFoldDB" id="A0A2T7GBW5"/>
<feature type="chain" id="PRO_5015457517" description="Lipoprotein" evidence="1">
    <location>
        <begin position="39"/>
        <end position="188"/>
    </location>
</feature>
<feature type="signal peptide" evidence="1">
    <location>
        <begin position="1"/>
        <end position="38"/>
    </location>
</feature>
<evidence type="ECO:0000256" key="1">
    <source>
        <dbReference type="SAM" id="SignalP"/>
    </source>
</evidence>
<dbReference type="Proteomes" id="UP000244446">
    <property type="component" value="Unassembled WGS sequence"/>
</dbReference>
<keyword evidence="3" id="KW-1185">Reference proteome</keyword>
<reference evidence="2 3" key="1">
    <citation type="submission" date="2018-04" db="EMBL/GenBank/DDBJ databases">
        <title>Pelagivirga bohaiensis gen. nov., sp. nov., a bacterium isolated from the Bohai Sea.</title>
        <authorList>
            <person name="Ji X."/>
        </authorList>
    </citation>
    <scope>NUCLEOTIDE SEQUENCE [LARGE SCALE GENOMIC DNA]</scope>
    <source>
        <strain evidence="2 3">BH-SD19</strain>
    </source>
</reference>
<dbReference type="EMBL" id="QCYH01000001">
    <property type="protein sequence ID" value="PVA11907.1"/>
    <property type="molecule type" value="Genomic_DNA"/>
</dbReference>
<protein>
    <recommendedName>
        <fullName evidence="4">Lipoprotein</fullName>
    </recommendedName>
</protein>
<accession>A0A2T7GBW5</accession>
<name>A0A2T7GBW5_9RHOB</name>
<organism evidence="2 3">
    <name type="scientific">Pelagivirga sediminicola</name>
    <dbReference type="NCBI Taxonomy" id="2170575"/>
    <lineage>
        <taxon>Bacteria</taxon>
        <taxon>Pseudomonadati</taxon>
        <taxon>Pseudomonadota</taxon>
        <taxon>Alphaproteobacteria</taxon>
        <taxon>Rhodobacterales</taxon>
        <taxon>Paracoccaceae</taxon>
        <taxon>Pelagivirga</taxon>
    </lineage>
</organism>
<evidence type="ECO:0000313" key="3">
    <source>
        <dbReference type="Proteomes" id="UP000244446"/>
    </source>
</evidence>
<sequence length="188" mass="19728">MSRARRIPAGARPPVKRARLRPAGLCAGALCLAALALAGCKRTDEATLRAQLADWVPLGETVSFTATRDCAAGVFQLVGPRLASRLRSAGSVREAVMILKSRSQVAIDSRRLSPDAALLELVEVARAPGMRMRMAGLEGRACMDRAAEAAFGAALVNPRAVVIMDVERGILALLDADDALLVAAMGAQ</sequence>
<proteinExistence type="predicted"/>
<comment type="caution">
    <text evidence="2">The sequence shown here is derived from an EMBL/GenBank/DDBJ whole genome shotgun (WGS) entry which is preliminary data.</text>
</comment>